<comment type="catalytic activity">
    <reaction evidence="6">
        <text>DNA(n) + a 2'-deoxyribonucleoside 5'-triphosphate = DNA(n+1) + diphosphate</text>
        <dbReference type="Rhea" id="RHEA:22508"/>
        <dbReference type="Rhea" id="RHEA-COMP:17339"/>
        <dbReference type="Rhea" id="RHEA-COMP:17340"/>
        <dbReference type="ChEBI" id="CHEBI:33019"/>
        <dbReference type="ChEBI" id="CHEBI:61560"/>
        <dbReference type="ChEBI" id="CHEBI:173112"/>
        <dbReference type="EC" id="2.7.7.7"/>
    </reaction>
</comment>
<dbReference type="InterPro" id="IPR012337">
    <property type="entry name" value="RNaseH-like_sf"/>
</dbReference>
<dbReference type="InterPro" id="IPR036397">
    <property type="entry name" value="RNaseH_sf"/>
</dbReference>
<dbReference type="EC" id="2.7.7.7" evidence="1"/>
<dbReference type="InterPro" id="IPR006134">
    <property type="entry name" value="DNA-dir_DNA_pol_B_multi_dom"/>
</dbReference>
<dbReference type="GO" id="GO:0006261">
    <property type="term" value="P:DNA-templated DNA replication"/>
    <property type="evidence" value="ECO:0007669"/>
    <property type="project" value="TreeGrafter"/>
</dbReference>
<evidence type="ECO:0000256" key="6">
    <source>
        <dbReference type="ARBA" id="ARBA00049244"/>
    </source>
</evidence>
<dbReference type="RefSeq" id="WP_196817899.1">
    <property type="nucleotide sequence ID" value="NZ_CP012850.1"/>
</dbReference>
<protein>
    <recommendedName>
        <fullName evidence="1">DNA-directed DNA polymerase</fullName>
        <ecNumber evidence="1">2.7.7.7</ecNumber>
    </recommendedName>
</protein>
<keyword evidence="3" id="KW-0548">Nucleotidyltransferase</keyword>
<evidence type="ECO:0000313" key="9">
    <source>
        <dbReference type="Proteomes" id="UP000058925"/>
    </source>
</evidence>
<keyword evidence="4" id="KW-0239">DNA-directed DNA polymerase</keyword>
<dbReference type="PANTHER" id="PTHR10322">
    <property type="entry name" value="DNA POLYMERASE CATALYTIC SUBUNIT"/>
    <property type="match status" value="1"/>
</dbReference>
<organism evidence="8 9">
    <name type="scientific">Candidatus Nitrosocosmicus oleophilus</name>
    <dbReference type="NCBI Taxonomy" id="1353260"/>
    <lineage>
        <taxon>Archaea</taxon>
        <taxon>Nitrososphaerota</taxon>
        <taxon>Nitrososphaeria</taxon>
        <taxon>Nitrososphaerales</taxon>
        <taxon>Nitrososphaeraceae</taxon>
        <taxon>Candidatus Nitrosocosmicus</taxon>
    </lineage>
</organism>
<reference evidence="9" key="1">
    <citation type="submission" date="2015-10" db="EMBL/GenBank/DDBJ databases">
        <title>Niche specialization of a soil ammonia-oxidizing archaeon, Candidatus Nitrosocosmicus oleophilus.</title>
        <authorList>
            <person name="Jung M.-Y."/>
            <person name="Rhee S.-K."/>
        </authorList>
    </citation>
    <scope>NUCLEOTIDE SEQUENCE [LARGE SCALE GENOMIC DNA]</scope>
    <source>
        <strain evidence="9">MY3</strain>
    </source>
</reference>
<dbReference type="GO" id="GO:0003887">
    <property type="term" value="F:DNA-directed DNA polymerase activity"/>
    <property type="evidence" value="ECO:0007669"/>
    <property type="project" value="UniProtKB-KW"/>
</dbReference>
<dbReference type="Gene3D" id="3.30.420.10">
    <property type="entry name" value="Ribonuclease H-like superfamily/Ribonuclease H"/>
    <property type="match status" value="1"/>
</dbReference>
<dbReference type="PANTHER" id="PTHR10322:SF23">
    <property type="entry name" value="DNA POLYMERASE DELTA CATALYTIC SUBUNIT"/>
    <property type="match status" value="1"/>
</dbReference>
<name>A0A654LYL2_9ARCH</name>
<evidence type="ECO:0000256" key="2">
    <source>
        <dbReference type="ARBA" id="ARBA00022679"/>
    </source>
</evidence>
<dbReference type="OrthoDB" id="323192at2157"/>
<sequence>MNKNINSIEKPFKIESYRDEVLNTASIDMEWIPYRGKYLHSKTQIFAAAFCTNWGERIVLHISQYQKTNESINSEKALIEDILFYFNQFPLTFGWYTTGVAIGKYDPRKKVFQVKGRDSDFFILHQRCLFHRIESPFEIGYNGKYITLKKGSKNKHIDLIKVFEKQVIKDYVLDGRYRTTSLDSVSSAILEISKYEGMDAGTTNILQKSTKLQKKYVKRDAELIMMLAQYRNCIVLRLMKIFSHYAKMDYYVVCHTSVSNWYSNKYEKMIERGDCTLSYTPYYSLEKKEIGGGHHTRSQRGLFVNTLVYELDAKGMYPTIVINNNLSFDTLNCICCKNTPSAYLDTETIKVINDNLMEQKIDRQVSNYWTCRKRKGALCMILEEVLTDREKYLRLIKEEKSKPCPNNLLLEEFHNCQMGAKLFANSGFGLFANKYFKFSNYKVAECITGEGRRIHKQMETLASREPFNFDIVFGFTDSIFFKIKEANCQNPEQTINQFIKQCKDKLGITLEIKNVFKNSIFYGINNRFVGVLDKENDRIIIKGLDGLAESNPLWIKKWVYEIIKQIITKPDSRFEIIPKLLDDAVFDLVNNACSSKNSIAEELSYSQKLRMHPTEYVSSNRTGKVGRLMNKDKGEVIQWYETKNIDKETSENYSTSAPDPENVNLDHYIDRLFEKLKRTLEITGFDVQEIKPEISRKILTMINSKSLS</sequence>
<keyword evidence="5" id="KW-0238">DNA-binding</keyword>
<dbReference type="Gene3D" id="3.90.1600.10">
    <property type="entry name" value="Palm domain of DNA polymerase"/>
    <property type="match status" value="1"/>
</dbReference>
<evidence type="ECO:0000256" key="3">
    <source>
        <dbReference type="ARBA" id="ARBA00022695"/>
    </source>
</evidence>
<feature type="domain" description="DNA-directed DNA polymerase family B multifunctional" evidence="7">
    <location>
        <begin position="290"/>
        <end position="681"/>
    </location>
</feature>
<evidence type="ECO:0000256" key="1">
    <source>
        <dbReference type="ARBA" id="ARBA00012417"/>
    </source>
</evidence>
<dbReference type="KEGG" id="taa:NMY3_01228"/>
<keyword evidence="9" id="KW-1185">Reference proteome</keyword>
<dbReference type="Pfam" id="PF00136">
    <property type="entry name" value="DNA_pol_B"/>
    <property type="match status" value="1"/>
</dbReference>
<accession>A0A654LYL2</accession>
<dbReference type="SUPFAM" id="SSF53098">
    <property type="entry name" value="Ribonuclease H-like"/>
    <property type="match status" value="1"/>
</dbReference>
<dbReference type="EMBL" id="CP012850">
    <property type="protein sequence ID" value="ALI35433.1"/>
    <property type="molecule type" value="Genomic_DNA"/>
</dbReference>
<evidence type="ECO:0000259" key="7">
    <source>
        <dbReference type="Pfam" id="PF00136"/>
    </source>
</evidence>
<gene>
    <name evidence="8" type="ORF">NMY3_01228</name>
</gene>
<dbReference type="GO" id="GO:0000166">
    <property type="term" value="F:nucleotide binding"/>
    <property type="evidence" value="ECO:0007669"/>
    <property type="project" value="InterPro"/>
</dbReference>
<dbReference type="InterPro" id="IPR043502">
    <property type="entry name" value="DNA/RNA_pol_sf"/>
</dbReference>
<evidence type="ECO:0000256" key="5">
    <source>
        <dbReference type="ARBA" id="ARBA00023125"/>
    </source>
</evidence>
<dbReference type="Gene3D" id="1.10.287.690">
    <property type="entry name" value="Helix hairpin bin"/>
    <property type="match status" value="1"/>
</dbReference>
<dbReference type="InterPro" id="IPR023211">
    <property type="entry name" value="DNA_pol_palm_dom_sf"/>
</dbReference>
<evidence type="ECO:0000313" key="8">
    <source>
        <dbReference type="EMBL" id="ALI35433.1"/>
    </source>
</evidence>
<dbReference type="Proteomes" id="UP000058925">
    <property type="component" value="Chromosome"/>
</dbReference>
<dbReference type="AlphaFoldDB" id="A0A654LYL2"/>
<proteinExistence type="predicted"/>
<dbReference type="InterPro" id="IPR050240">
    <property type="entry name" value="DNA_pol_type-B"/>
</dbReference>
<keyword evidence="2" id="KW-0808">Transferase</keyword>
<dbReference type="GO" id="GO:0003677">
    <property type="term" value="F:DNA binding"/>
    <property type="evidence" value="ECO:0007669"/>
    <property type="project" value="UniProtKB-KW"/>
</dbReference>
<dbReference type="GeneID" id="60421308"/>
<dbReference type="SUPFAM" id="SSF56672">
    <property type="entry name" value="DNA/RNA polymerases"/>
    <property type="match status" value="1"/>
</dbReference>
<evidence type="ECO:0000256" key="4">
    <source>
        <dbReference type="ARBA" id="ARBA00022932"/>
    </source>
</evidence>